<protein>
    <recommendedName>
        <fullName evidence="2">GmrSD restriction endonucleases N-terminal domain-containing protein</fullName>
    </recommendedName>
</protein>
<dbReference type="InterPro" id="IPR004919">
    <property type="entry name" value="GmrSD_N"/>
</dbReference>
<dbReference type="OrthoDB" id="7802453at2"/>
<dbReference type="PANTHER" id="PTHR37292">
    <property type="entry name" value="VNG6097C"/>
    <property type="match status" value="1"/>
</dbReference>
<sequence>MKKSVGLDACERGLNMAGEYEKAITIQEAIAAINGGDYLLPAIQRKFVWSSHQICVLFDSIMRGYPINSFMMWEVNSAEIKNDYKFYEFLKCYCQRFSEENPHKPTTASYKNFKAIIDGQQRLTSLYIGLCGTYAYKQPRVWWPTTRDDKLLPPRKLYLDLAQAVDSQDNESLMHYNFKFLTDAQYKSALAASDSKHHWFCLHDILKMPQVDGGNHIWNKVTKPYLEAHNLQANEFAADTLGQLYDVIRSQRIVHYFNESSQEIDHVLDVFIRTNSGGTKLDFSDLLMSIAVANWDGDFRQDVDGLIRQIHQSADIGFYMDRDWVLKACLVLIGADVRFKVKNFSAEQVRQIQDAWAEIRDCILETLRLIRRMGINSQSLTSKNAVIPICYYLYKKQVGNESLFKSINNLSKHNEQRDLISRWFYMALLKGVFGGQADTILKSMRDVLDQHMDEQYFPLQQVVERYTATNKDLRFDDEYMESVLNIEHGEGRCRALLHLLFPEMNATEVFHIDHLHPRSHFDKKRLAKVDALLNNSERMEFYADSSHWNTIANLHLLNDSQNLSKSDRPLKEWLEDSSVHLTAANLLVEGVDLGFEDFPEFFAARRAALKERLKSRVYISQSIQAEPEPEDQDEEVVEDVLA</sequence>
<dbReference type="Pfam" id="PF03235">
    <property type="entry name" value="GmrSD_N"/>
    <property type="match status" value="1"/>
</dbReference>
<organism evidence="3 4">
    <name type="scientific">Aeromonas hydrophila subsp. hydrophila (strain ATCC 7966 / DSM 30187 / BCRC 13018 / CCUG 14551 / JCM 1027 / KCTC 2358 / NCIMB 9240 / NCTC 8049)</name>
    <dbReference type="NCBI Taxonomy" id="380703"/>
    <lineage>
        <taxon>Bacteria</taxon>
        <taxon>Pseudomonadati</taxon>
        <taxon>Pseudomonadota</taxon>
        <taxon>Gammaproteobacteria</taxon>
        <taxon>Aeromonadales</taxon>
        <taxon>Aeromonadaceae</taxon>
        <taxon>Aeromonas</taxon>
    </lineage>
</organism>
<evidence type="ECO:0000256" key="1">
    <source>
        <dbReference type="SAM" id="MobiDB-lite"/>
    </source>
</evidence>
<dbReference type="HOGENOM" id="CLU_034828_2_0_6"/>
<accession>A0KH70</accession>
<dbReference type="Proteomes" id="UP000000756">
    <property type="component" value="Chromosome"/>
</dbReference>
<feature type="region of interest" description="Disordered" evidence="1">
    <location>
        <begin position="623"/>
        <end position="642"/>
    </location>
</feature>
<evidence type="ECO:0000313" key="3">
    <source>
        <dbReference type="EMBL" id="ABK36034.1"/>
    </source>
</evidence>
<name>A0KH70_AERHH</name>
<evidence type="ECO:0000313" key="4">
    <source>
        <dbReference type="Proteomes" id="UP000000756"/>
    </source>
</evidence>
<dbReference type="KEGG" id="aha:AHA_1078"/>
<keyword evidence="4" id="KW-1185">Reference proteome</keyword>
<evidence type="ECO:0000259" key="2">
    <source>
        <dbReference type="Pfam" id="PF03235"/>
    </source>
</evidence>
<feature type="domain" description="GmrSD restriction endonucleases N-terminal" evidence="2">
    <location>
        <begin position="33"/>
        <end position="290"/>
    </location>
</feature>
<proteinExistence type="predicted"/>
<dbReference type="AlphaFoldDB" id="A0KH70"/>
<dbReference type="PANTHER" id="PTHR37292:SF2">
    <property type="entry name" value="DUF262 DOMAIN-CONTAINING PROTEIN"/>
    <property type="match status" value="1"/>
</dbReference>
<dbReference type="PATRIC" id="fig|380703.7.peg.1081"/>
<dbReference type="eggNOG" id="COG1479">
    <property type="taxonomic scope" value="Bacteria"/>
</dbReference>
<reference evidence="3 4" key="1">
    <citation type="journal article" date="2006" name="J. Bacteriol.">
        <title>Genome sequence of Aeromonas hydrophila ATCC 7966T: jack of all trades.</title>
        <authorList>
            <person name="Seshadri R."/>
            <person name="Joseph S.W."/>
            <person name="Chopra A.K."/>
            <person name="Sha J."/>
            <person name="Shaw J."/>
            <person name="Graf J."/>
            <person name="Haft D."/>
            <person name="Wu M."/>
            <person name="Ren Q."/>
            <person name="Rosovitz M.J."/>
            <person name="Madupu R."/>
            <person name="Tallon L."/>
            <person name="Kim M."/>
            <person name="Jin S."/>
            <person name="Vuong H."/>
            <person name="Stine O.C."/>
            <person name="Ali A."/>
            <person name="Horneman A.J."/>
            <person name="Heidelberg J.F."/>
        </authorList>
    </citation>
    <scope>NUCLEOTIDE SEQUENCE [LARGE SCALE GENOMIC DNA]</scope>
    <source>
        <strain evidence="4">ATCC 7966 / DSM 30187 / BCRC 13018 / CCUG 14551 / JCM 1027 / KCTC 2358 / NCIMB 9240 / NCTC 8049</strain>
    </source>
</reference>
<feature type="compositionally biased region" description="Acidic residues" evidence="1">
    <location>
        <begin position="627"/>
        <end position="642"/>
    </location>
</feature>
<dbReference type="EnsemblBacteria" id="ABK36034">
    <property type="protein sequence ID" value="ABK36034"/>
    <property type="gene ID" value="AHA_1078"/>
</dbReference>
<dbReference type="EMBL" id="CP000462">
    <property type="protein sequence ID" value="ABK36034.1"/>
    <property type="molecule type" value="Genomic_DNA"/>
</dbReference>
<gene>
    <name evidence="3" type="ordered locus">AHA_1078</name>
</gene>